<comment type="function">
    <text evidence="4">Formation of pseudouridine at positions 38, 39 and 40 in the anticodon stem and loop of transfer RNAs.</text>
</comment>
<comment type="catalytic activity">
    <reaction evidence="4 5">
        <text>uridine(38/39/40) in tRNA = pseudouridine(38/39/40) in tRNA</text>
        <dbReference type="Rhea" id="RHEA:22376"/>
        <dbReference type="Rhea" id="RHEA-COMP:10085"/>
        <dbReference type="Rhea" id="RHEA-COMP:10087"/>
        <dbReference type="ChEBI" id="CHEBI:65314"/>
        <dbReference type="ChEBI" id="CHEBI:65315"/>
        <dbReference type="EC" id="5.4.99.12"/>
    </reaction>
</comment>
<dbReference type="InterPro" id="IPR001406">
    <property type="entry name" value="PsdUridine_synth_TruA"/>
</dbReference>
<dbReference type="Gene3D" id="3.30.70.660">
    <property type="entry name" value="Pseudouridine synthase I, catalytic domain, C-terminal subdomain"/>
    <property type="match status" value="1"/>
</dbReference>
<comment type="caution">
    <text evidence="4">Lacks conserved residue(s) required for the propagation of feature annotation.</text>
</comment>
<dbReference type="InterPro" id="IPR020097">
    <property type="entry name" value="PsdUridine_synth_TruA_a/b_dom"/>
</dbReference>
<feature type="binding site" evidence="4">
    <location>
        <position position="104"/>
    </location>
    <ligand>
        <name>substrate</name>
    </ligand>
</feature>
<dbReference type="GO" id="GO:0160147">
    <property type="term" value="F:tRNA pseudouridine(38-40) synthase activity"/>
    <property type="evidence" value="ECO:0007669"/>
    <property type="project" value="UniProtKB-EC"/>
</dbReference>
<dbReference type="PIRSF" id="PIRSF001430">
    <property type="entry name" value="tRNA_psdUrid_synth"/>
    <property type="match status" value="1"/>
</dbReference>
<evidence type="ECO:0000256" key="5">
    <source>
        <dbReference type="RuleBase" id="RU003792"/>
    </source>
</evidence>
<dbReference type="Proteomes" id="UP001056035">
    <property type="component" value="Chromosome"/>
</dbReference>
<sequence>MTARLDIEYDGTDFFGWAVQPEVRTVQGEVERALAIIARRPLRLTVAGRTDRGVHATGQVASHDGVPVRAHQLNAILPRDVRIVASAPAPEGFDARHDAVARAYEYRLLTRRTASALHHRHELHFSRPLHEPALHACAAALPGSHDFRAFTPTETDHKSFRRHVHRAGWSRDGDHLTFAIEGNAFMRNMVRALVGTMLDVALGRRDIGSFVALLDGAHRREAGTTAPPHGLTLVGVRY</sequence>
<evidence type="ECO:0000259" key="6">
    <source>
        <dbReference type="Pfam" id="PF01416"/>
    </source>
</evidence>
<evidence type="ECO:0000256" key="1">
    <source>
        <dbReference type="ARBA" id="ARBA00009375"/>
    </source>
</evidence>
<dbReference type="HAMAP" id="MF_00171">
    <property type="entry name" value="TruA"/>
    <property type="match status" value="1"/>
</dbReference>
<dbReference type="EMBL" id="CP098502">
    <property type="protein sequence ID" value="UTI65566.1"/>
    <property type="molecule type" value="Genomic_DNA"/>
</dbReference>
<feature type="domain" description="Pseudouridine synthase I TruA alpha/beta" evidence="6">
    <location>
        <begin position="138"/>
        <end position="238"/>
    </location>
</feature>
<dbReference type="SUPFAM" id="SSF55120">
    <property type="entry name" value="Pseudouridine synthase"/>
    <property type="match status" value="1"/>
</dbReference>
<proteinExistence type="inferred from homology"/>
<dbReference type="CDD" id="cd02570">
    <property type="entry name" value="PseudoU_synth_EcTruA"/>
    <property type="match status" value="1"/>
</dbReference>
<dbReference type="Gene3D" id="3.30.70.580">
    <property type="entry name" value="Pseudouridine synthase I, catalytic domain, N-terminal subdomain"/>
    <property type="match status" value="1"/>
</dbReference>
<dbReference type="PANTHER" id="PTHR11142:SF0">
    <property type="entry name" value="TRNA PSEUDOURIDINE SYNTHASE-LIKE 1"/>
    <property type="match status" value="1"/>
</dbReference>
<dbReference type="InterPro" id="IPR020095">
    <property type="entry name" value="PsdUridine_synth_TruA_C"/>
</dbReference>
<comment type="similarity">
    <text evidence="1 4 5">Belongs to the tRNA pseudouridine synthase TruA family.</text>
</comment>
<dbReference type="InterPro" id="IPR020103">
    <property type="entry name" value="PsdUridine_synth_cat_dom_sf"/>
</dbReference>
<organism evidence="7 8">
    <name type="scientific">Paraconexibacter antarcticus</name>
    <dbReference type="NCBI Taxonomy" id="2949664"/>
    <lineage>
        <taxon>Bacteria</taxon>
        <taxon>Bacillati</taxon>
        <taxon>Actinomycetota</taxon>
        <taxon>Thermoleophilia</taxon>
        <taxon>Solirubrobacterales</taxon>
        <taxon>Paraconexibacteraceae</taxon>
        <taxon>Paraconexibacter</taxon>
    </lineage>
</organism>
<dbReference type="RefSeq" id="WP_254572245.1">
    <property type="nucleotide sequence ID" value="NZ_CP098502.1"/>
</dbReference>
<dbReference type="Pfam" id="PF01416">
    <property type="entry name" value="PseudoU_synth_1"/>
    <property type="match status" value="2"/>
</dbReference>
<keyword evidence="8" id="KW-1185">Reference proteome</keyword>
<evidence type="ECO:0000256" key="4">
    <source>
        <dbReference type="HAMAP-Rule" id="MF_00171"/>
    </source>
</evidence>
<dbReference type="EC" id="5.4.99.12" evidence="4"/>
<accession>A0ABY5DWR7</accession>
<dbReference type="PANTHER" id="PTHR11142">
    <property type="entry name" value="PSEUDOURIDYLATE SYNTHASE"/>
    <property type="match status" value="1"/>
</dbReference>
<feature type="active site" description="Nucleophile" evidence="4">
    <location>
        <position position="51"/>
    </location>
</feature>
<dbReference type="NCBIfam" id="TIGR00071">
    <property type="entry name" value="hisT_truA"/>
    <property type="match status" value="1"/>
</dbReference>
<gene>
    <name evidence="4 7" type="primary">truA</name>
    <name evidence="7" type="ORF">NBH00_04985</name>
</gene>
<comment type="subunit">
    <text evidence="4">Homodimer.</text>
</comment>
<evidence type="ECO:0000256" key="3">
    <source>
        <dbReference type="ARBA" id="ARBA00023235"/>
    </source>
</evidence>
<reference evidence="7 8" key="1">
    <citation type="submission" date="2022-06" db="EMBL/GenBank/DDBJ databases">
        <title>Paraconexibacter antarcticus.</title>
        <authorList>
            <person name="Kim C.S."/>
        </authorList>
    </citation>
    <scope>NUCLEOTIDE SEQUENCE [LARGE SCALE GENOMIC DNA]</scope>
    <source>
        <strain evidence="7 8">02-257</strain>
    </source>
</reference>
<protein>
    <recommendedName>
        <fullName evidence="4">tRNA pseudouridine synthase A</fullName>
        <ecNumber evidence="4">5.4.99.12</ecNumber>
    </recommendedName>
    <alternativeName>
        <fullName evidence="4">tRNA pseudouridine(38-40) synthase</fullName>
    </alternativeName>
    <alternativeName>
        <fullName evidence="4">tRNA pseudouridylate synthase I</fullName>
    </alternativeName>
    <alternativeName>
        <fullName evidence="4">tRNA-uridine isomerase I</fullName>
    </alternativeName>
</protein>
<name>A0ABY5DWR7_9ACTN</name>
<keyword evidence="3 4" id="KW-0413">Isomerase</keyword>
<dbReference type="InterPro" id="IPR020094">
    <property type="entry name" value="TruA/RsuA/RluB/E/F_N"/>
</dbReference>
<evidence type="ECO:0000313" key="7">
    <source>
        <dbReference type="EMBL" id="UTI65566.1"/>
    </source>
</evidence>
<feature type="domain" description="Pseudouridine synthase I TruA alpha/beta" evidence="6">
    <location>
        <begin position="8"/>
        <end position="65"/>
    </location>
</feature>
<keyword evidence="2 4" id="KW-0819">tRNA processing</keyword>
<evidence type="ECO:0000256" key="2">
    <source>
        <dbReference type="ARBA" id="ARBA00022694"/>
    </source>
</evidence>
<evidence type="ECO:0000313" key="8">
    <source>
        <dbReference type="Proteomes" id="UP001056035"/>
    </source>
</evidence>